<dbReference type="Pfam" id="PF04994">
    <property type="entry name" value="TfoX_C"/>
    <property type="match status" value="1"/>
</dbReference>
<organism evidence="2 3">
    <name type="scientific">Vibrio tritonius</name>
    <dbReference type="NCBI Taxonomy" id="1435069"/>
    <lineage>
        <taxon>Bacteria</taxon>
        <taxon>Pseudomonadati</taxon>
        <taxon>Pseudomonadota</taxon>
        <taxon>Gammaproteobacteria</taxon>
        <taxon>Vibrionales</taxon>
        <taxon>Vibrionaceae</taxon>
        <taxon>Vibrio</taxon>
    </lineage>
</organism>
<comment type="caution">
    <text evidence="2">The sequence shown here is derived from an EMBL/GenBank/DDBJ whole genome shotgun (WGS) entry which is preliminary data.</text>
</comment>
<accession>A0ABS7YLB0</accession>
<keyword evidence="3" id="KW-1185">Reference proteome</keyword>
<dbReference type="Gene3D" id="1.10.150.20">
    <property type="entry name" value="5' to 3' exonuclease, C-terminal subdomain"/>
    <property type="match status" value="1"/>
</dbReference>
<proteinExistence type="predicted"/>
<dbReference type="RefSeq" id="WP_225250266.1">
    <property type="nucleotide sequence ID" value="NZ_JAIWIU010000048.1"/>
</dbReference>
<evidence type="ECO:0000313" key="3">
    <source>
        <dbReference type="Proteomes" id="UP001199044"/>
    </source>
</evidence>
<name>A0ABS7YLB0_9VIBR</name>
<protein>
    <submittedName>
        <fullName evidence="2">TfoX/Sxy family protein</fullName>
    </submittedName>
</protein>
<dbReference type="EMBL" id="JAIWIU010000048">
    <property type="protein sequence ID" value="MCA2016138.1"/>
    <property type="molecule type" value="Genomic_DNA"/>
</dbReference>
<gene>
    <name evidence="2" type="ORF">LDJ79_08450</name>
</gene>
<dbReference type="Proteomes" id="UP001199044">
    <property type="component" value="Unassembled WGS sequence"/>
</dbReference>
<dbReference type="InterPro" id="IPR007077">
    <property type="entry name" value="TfoX_C"/>
</dbReference>
<reference evidence="3" key="1">
    <citation type="submission" date="2023-07" db="EMBL/GenBank/DDBJ databases">
        <title>Molecular identification of indigenous halophilic bacteria isolated from red sea cost, biodegradation of synthetic dyes and assessment of degraded metabolite toxicity.</title>
        <authorList>
            <person name="Chaieb K."/>
            <person name="Altayb H.N."/>
        </authorList>
    </citation>
    <scope>NUCLEOTIDE SEQUENCE [LARGE SCALE GENOMIC DNA]</scope>
    <source>
        <strain evidence="3">K20</strain>
    </source>
</reference>
<sequence>MEQNHCVSFRELFDADKRLDYRVKKLHSYYTLPAFFTERDHAEHITKAISCSDGDKGIAKKYARLFNMSNMTPSLALKLVEVGIYTPEDLRSVGSAQASRLIAPLFPGRKYINKVVMQRLEGAIVNRFFCEVNIRAILRELIALTEEDSLFLK</sequence>
<feature type="domain" description="TfoX C-terminal" evidence="1">
    <location>
        <begin position="63"/>
        <end position="126"/>
    </location>
</feature>
<evidence type="ECO:0000259" key="1">
    <source>
        <dbReference type="Pfam" id="PF04994"/>
    </source>
</evidence>
<evidence type="ECO:0000313" key="2">
    <source>
        <dbReference type="EMBL" id="MCA2016138.1"/>
    </source>
</evidence>